<evidence type="ECO:0000259" key="3">
    <source>
        <dbReference type="Pfam" id="PF12813"/>
    </source>
</evidence>
<dbReference type="EMBL" id="AQGS01000467">
    <property type="protein sequence ID" value="EPS39556.1"/>
    <property type="molecule type" value="Genomic_DNA"/>
</dbReference>
<dbReference type="HOGENOM" id="CLU_016461_1_0_1"/>
<dbReference type="InterPro" id="IPR039436">
    <property type="entry name" value="Asteroid_dom"/>
</dbReference>
<dbReference type="Proteomes" id="UP000015100">
    <property type="component" value="Unassembled WGS sequence"/>
</dbReference>
<accession>S8AEI6</accession>
<dbReference type="eggNOG" id="ENOG502S2DC">
    <property type="taxonomic scope" value="Eukaryota"/>
</dbReference>
<dbReference type="STRING" id="1284197.S8AEI6"/>
<proteinExistence type="inferred from homology"/>
<dbReference type="Pfam" id="PF12813">
    <property type="entry name" value="XPG_I_2"/>
    <property type="match status" value="1"/>
</dbReference>
<comment type="caution">
    <text evidence="4">The sequence shown here is derived from an EMBL/GenBank/DDBJ whole genome shotgun (WGS) entry which is preliminary data.</text>
</comment>
<reference evidence="5" key="2">
    <citation type="submission" date="2013-04" db="EMBL/GenBank/DDBJ databases">
        <title>Genomic mechanisms accounting for the adaptation to parasitism in nematode-trapping fungi.</title>
        <authorList>
            <person name="Ahren D.G."/>
        </authorList>
    </citation>
    <scope>NUCLEOTIDE SEQUENCE [LARGE SCALE GENOMIC DNA]</scope>
    <source>
        <strain evidence="5">CBS 200.50</strain>
    </source>
</reference>
<evidence type="ECO:0000313" key="5">
    <source>
        <dbReference type="Proteomes" id="UP000015100"/>
    </source>
</evidence>
<sequence length="616" mass="68607">MGIPQLLQTFEKLKKPETKSFPVTDENGASPHRPAAVIDGSALAYHILSRYLKNLSKENRVPSILGFEYAAYQRSVVSWLREIEYGFKIIGIYIDGHLPLYKTETRISRIQTSIAHLSRLRTLSTSTIDLSKTPNFTPTPPLLIAAFTQAILNHDRWKELVATVPGEADAFCAKAAWEYSSSTKDDLAVVFTSDSDLVVYPARGHTRVAVFNDVVFETGADGKRRVKVSLWAPGHIEKILGGDGDSERIMRLAWCLLYDPMKVAKAVSGSNKGASLKGVVVGKEFAEQYTFPVDIEEDSIVPPRVILDSRAAEVIYSSQIYGKYRHPPSSPKGVEVPIYLPVLVEDLSKSSAWAIGRGFRTTAYKLLFNKDTVIQEMHRKGVAVNKTHIRLANETTEDNQLAEDGISELPNELNEVKLKIVFEILAEYENKNAPLAEVDILALLAATTKLPTGSSTLPTTWMNQWTWPRTHLFAQLMAGAWSLYLLKTVAYLPNLNKKGIIDDNLIQLLSSFPELLDVMDAQRFMAVYTLVPADRKGMSKKAKARARKKVKLEHVASSDGGSVKGFVKKLFTEEDWKGVESVLKIVGDMRRAREEELEDDEEETSGAHSYMGMTIG</sequence>
<reference evidence="4 5" key="1">
    <citation type="journal article" date="2013" name="PLoS Genet.">
        <title>Genomic mechanisms accounting for the adaptation to parasitism in nematode-trapping fungi.</title>
        <authorList>
            <person name="Meerupati T."/>
            <person name="Andersson K.M."/>
            <person name="Friman E."/>
            <person name="Kumar D."/>
            <person name="Tunlid A."/>
            <person name="Ahren D."/>
        </authorList>
    </citation>
    <scope>NUCLEOTIDE SEQUENCE [LARGE SCALE GENOMIC DNA]</scope>
    <source>
        <strain evidence="4 5">CBS 200.50</strain>
    </source>
</reference>
<comment type="similarity">
    <text evidence="1">Belongs to the asteroid family.</text>
</comment>
<organism evidence="4 5">
    <name type="scientific">Dactylellina haptotyla (strain CBS 200.50)</name>
    <name type="common">Nematode-trapping fungus</name>
    <name type="synonym">Monacrosporium haptotylum</name>
    <dbReference type="NCBI Taxonomy" id="1284197"/>
    <lineage>
        <taxon>Eukaryota</taxon>
        <taxon>Fungi</taxon>
        <taxon>Dikarya</taxon>
        <taxon>Ascomycota</taxon>
        <taxon>Pezizomycotina</taxon>
        <taxon>Orbiliomycetes</taxon>
        <taxon>Orbiliales</taxon>
        <taxon>Orbiliaceae</taxon>
        <taxon>Dactylellina</taxon>
    </lineage>
</organism>
<dbReference type="InterPro" id="IPR026832">
    <property type="entry name" value="Asteroid"/>
</dbReference>
<dbReference type="SUPFAM" id="SSF88723">
    <property type="entry name" value="PIN domain-like"/>
    <property type="match status" value="1"/>
</dbReference>
<protein>
    <recommendedName>
        <fullName evidence="3">Asteroid domain-containing protein</fullName>
    </recommendedName>
</protein>
<dbReference type="PANTHER" id="PTHR15665:SF1">
    <property type="entry name" value="PROTEIN ASTEROID HOMOLOG 1"/>
    <property type="match status" value="1"/>
</dbReference>
<name>S8AEI6_DACHA</name>
<dbReference type="AlphaFoldDB" id="S8AEI6"/>
<dbReference type="OrthoDB" id="5297549at2759"/>
<evidence type="ECO:0000313" key="4">
    <source>
        <dbReference type="EMBL" id="EPS39556.1"/>
    </source>
</evidence>
<dbReference type="OMA" id="GEADDWC"/>
<dbReference type="PANTHER" id="PTHR15665">
    <property type="entry name" value="ASTEROID PROTEIN"/>
    <property type="match status" value="1"/>
</dbReference>
<feature type="domain" description="Asteroid" evidence="3">
    <location>
        <begin position="140"/>
        <end position="390"/>
    </location>
</feature>
<feature type="compositionally biased region" description="Acidic residues" evidence="2">
    <location>
        <begin position="595"/>
        <end position="604"/>
    </location>
</feature>
<dbReference type="InterPro" id="IPR029060">
    <property type="entry name" value="PIN-like_dom_sf"/>
</dbReference>
<keyword evidence="5" id="KW-1185">Reference proteome</keyword>
<dbReference type="Gene3D" id="3.40.50.1010">
    <property type="entry name" value="5'-nuclease"/>
    <property type="match status" value="1"/>
</dbReference>
<feature type="region of interest" description="Disordered" evidence="2">
    <location>
        <begin position="594"/>
        <end position="616"/>
    </location>
</feature>
<evidence type="ECO:0000256" key="1">
    <source>
        <dbReference type="ARBA" id="ARBA00007398"/>
    </source>
</evidence>
<gene>
    <name evidence="4" type="ORF">H072_6640</name>
</gene>
<evidence type="ECO:0000256" key="2">
    <source>
        <dbReference type="SAM" id="MobiDB-lite"/>
    </source>
</evidence>